<dbReference type="Pfam" id="PF00171">
    <property type="entry name" value="Aldedh"/>
    <property type="match status" value="1"/>
</dbReference>
<evidence type="ECO:0000256" key="5">
    <source>
        <dbReference type="RuleBase" id="RU003345"/>
    </source>
</evidence>
<dbReference type="Gene3D" id="3.40.605.10">
    <property type="entry name" value="Aldehyde Dehydrogenase, Chain A, domain 1"/>
    <property type="match status" value="1"/>
</dbReference>
<evidence type="ECO:0000259" key="6">
    <source>
        <dbReference type="Pfam" id="PF00171"/>
    </source>
</evidence>
<evidence type="ECO:0000256" key="4">
    <source>
        <dbReference type="PROSITE-ProRule" id="PRU10007"/>
    </source>
</evidence>
<dbReference type="Gene3D" id="3.40.309.10">
    <property type="entry name" value="Aldehyde Dehydrogenase, Chain A, domain 2"/>
    <property type="match status" value="1"/>
</dbReference>
<feature type="active site" evidence="4">
    <location>
        <position position="253"/>
    </location>
</feature>
<evidence type="ECO:0000256" key="2">
    <source>
        <dbReference type="ARBA" id="ARBA00023002"/>
    </source>
</evidence>
<dbReference type="PANTHER" id="PTHR43720">
    <property type="entry name" value="2-AMINOMUCONIC SEMIALDEHYDE DEHYDROGENASE"/>
    <property type="match status" value="1"/>
</dbReference>
<sequence>MMKEILNYINGKWVKSNQSFIKKSPVNGAEIARVYEADKAMVDLAVEKAKEAFEGEWGSVSLAERCRLLRKVADIMERRSEELMLAESNDVGVPYAAAKMLNVGRSAFAFRMYADEAANLFEQSYHFSPPNGGQAIHYTLRQPKGVVGAISPWNVPLLLLVFKVAPALAMGNCVIAKPSEVTPQSATLLAEIIEEAGFPAGVFNLVHGFGANSAGAFLTENQDVSAFGFTGDTHTGEIIMQSAAKGVRDVCLELGGKNAGIVFSDANLDDAIAGTLRSAFTNCGQICYSTERMYVERSIFDEFVSRLGVAVSQMKIGAPDEEGIQMGPLVSHQHRDKVKSMIDKAAQDGATFVTGGGIPQFGDDRDQGAFIQPVVAIGLAEDADFVRKEVFGPVCHVTPFDSEEEVIKLSNNSRYGLASSIWTQNFSRAHRVAAKIRAGNVWINDWQLRELRTPMGGVGASGIGAQGGRVSLEFFSDLINVTARIDSSASKQ</sequence>
<dbReference type="InterPro" id="IPR016161">
    <property type="entry name" value="Ald_DH/histidinol_DH"/>
</dbReference>
<keyword evidence="3" id="KW-0520">NAD</keyword>
<evidence type="ECO:0000256" key="1">
    <source>
        <dbReference type="ARBA" id="ARBA00009986"/>
    </source>
</evidence>
<dbReference type="Proteomes" id="UP001379949">
    <property type="component" value="Unassembled WGS sequence"/>
</dbReference>
<dbReference type="InterPro" id="IPR016162">
    <property type="entry name" value="Ald_DH_N"/>
</dbReference>
<keyword evidence="8" id="KW-1185">Reference proteome</keyword>
<dbReference type="SUPFAM" id="SSF53720">
    <property type="entry name" value="ALDH-like"/>
    <property type="match status" value="1"/>
</dbReference>
<reference evidence="7 8" key="1">
    <citation type="submission" date="2024-02" db="EMBL/GenBank/DDBJ databases">
        <title>Bacteria isolated from the canopy kelp, Nereocystis luetkeana.</title>
        <authorList>
            <person name="Pfister C.A."/>
            <person name="Younker I.T."/>
            <person name="Light S.H."/>
        </authorList>
    </citation>
    <scope>NUCLEOTIDE SEQUENCE [LARGE SCALE GENOMIC DNA]</scope>
    <source>
        <strain evidence="7 8">TI.4.07</strain>
    </source>
</reference>
<dbReference type="EMBL" id="JBAKAR010000004">
    <property type="protein sequence ID" value="MEL0613029.1"/>
    <property type="molecule type" value="Genomic_DNA"/>
</dbReference>
<gene>
    <name evidence="7" type="ORF">V6242_07715</name>
</gene>
<keyword evidence="2 5" id="KW-0560">Oxidoreductase</keyword>
<dbReference type="CDD" id="cd07093">
    <property type="entry name" value="ALDH_F8_HMSADH"/>
    <property type="match status" value="1"/>
</dbReference>
<dbReference type="PROSITE" id="PS00687">
    <property type="entry name" value="ALDEHYDE_DEHYDR_GLU"/>
    <property type="match status" value="1"/>
</dbReference>
<dbReference type="InterPro" id="IPR015590">
    <property type="entry name" value="Aldehyde_DH_dom"/>
</dbReference>
<comment type="caution">
    <text evidence="7">The sequence shown here is derived from an EMBL/GenBank/DDBJ whole genome shotgun (WGS) entry which is preliminary data.</text>
</comment>
<name>A0ABU9G3F9_9GAMM</name>
<evidence type="ECO:0000256" key="3">
    <source>
        <dbReference type="ARBA" id="ARBA00023027"/>
    </source>
</evidence>
<proteinExistence type="inferred from homology"/>
<comment type="similarity">
    <text evidence="1 5">Belongs to the aldehyde dehydrogenase family.</text>
</comment>
<protein>
    <submittedName>
        <fullName evidence="7">Aldehyde dehydrogenase family protein</fullName>
    </submittedName>
</protein>
<organism evidence="7 8">
    <name type="scientific">Marinomonas arenicola</name>
    <dbReference type="NCBI Taxonomy" id="569601"/>
    <lineage>
        <taxon>Bacteria</taxon>
        <taxon>Pseudomonadati</taxon>
        <taxon>Pseudomonadota</taxon>
        <taxon>Gammaproteobacteria</taxon>
        <taxon>Oceanospirillales</taxon>
        <taxon>Oceanospirillaceae</taxon>
        <taxon>Marinomonas</taxon>
    </lineage>
</organism>
<evidence type="ECO:0000313" key="8">
    <source>
        <dbReference type="Proteomes" id="UP001379949"/>
    </source>
</evidence>
<dbReference type="PANTHER" id="PTHR43720:SF2">
    <property type="entry name" value="2-AMINOMUCONIC SEMIALDEHYDE DEHYDROGENASE"/>
    <property type="match status" value="1"/>
</dbReference>
<dbReference type="InterPro" id="IPR016163">
    <property type="entry name" value="Ald_DH_C"/>
</dbReference>
<dbReference type="RefSeq" id="WP_341566862.1">
    <property type="nucleotide sequence ID" value="NZ_JBAKAR010000004.1"/>
</dbReference>
<feature type="domain" description="Aldehyde dehydrogenase" evidence="6">
    <location>
        <begin position="13"/>
        <end position="477"/>
    </location>
</feature>
<dbReference type="InterPro" id="IPR029510">
    <property type="entry name" value="Ald_DH_CS_GLU"/>
</dbReference>
<accession>A0ABU9G3F9</accession>
<evidence type="ECO:0000313" key="7">
    <source>
        <dbReference type="EMBL" id="MEL0613029.1"/>
    </source>
</evidence>